<dbReference type="PIRSF" id="PIRSF000498">
    <property type="entry name" value="Riboflavin_syn_A"/>
    <property type="match status" value="1"/>
</dbReference>
<dbReference type="NCBIfam" id="TIGR00187">
    <property type="entry name" value="ribE"/>
    <property type="match status" value="1"/>
</dbReference>
<accession>A0A0Q3LT43</accession>
<dbReference type="EMBL" id="LLYZ01000004">
    <property type="protein sequence ID" value="KQK26465.1"/>
    <property type="molecule type" value="Genomic_DNA"/>
</dbReference>
<feature type="repeat" description="Lumazine-binding" evidence="10">
    <location>
        <begin position="96"/>
        <end position="192"/>
    </location>
</feature>
<comment type="catalytic activity">
    <reaction evidence="1">
        <text>2 6,7-dimethyl-8-(1-D-ribityl)lumazine + H(+) = 5-amino-6-(D-ribitylamino)uracil + riboflavin</text>
        <dbReference type="Rhea" id="RHEA:20772"/>
        <dbReference type="ChEBI" id="CHEBI:15378"/>
        <dbReference type="ChEBI" id="CHEBI:15934"/>
        <dbReference type="ChEBI" id="CHEBI:57986"/>
        <dbReference type="ChEBI" id="CHEBI:58201"/>
        <dbReference type="EC" id="2.5.1.9"/>
    </reaction>
</comment>
<proteinExistence type="predicted"/>
<dbReference type="NCBIfam" id="NF006767">
    <property type="entry name" value="PRK09289.1"/>
    <property type="match status" value="1"/>
</dbReference>
<feature type="domain" description="Lumazine-binding" evidence="11">
    <location>
        <begin position="96"/>
        <end position="192"/>
    </location>
</feature>
<protein>
    <recommendedName>
        <fullName evidence="5 9">Riboflavin synthase</fullName>
        <ecNumber evidence="4 9">2.5.1.9</ecNumber>
    </recommendedName>
</protein>
<dbReference type="InterPro" id="IPR023366">
    <property type="entry name" value="ATP_synth_asu-like_sf"/>
</dbReference>
<organism evidence="12 13">
    <name type="scientific">Chryseobacterium aquaticum</name>
    <dbReference type="NCBI Taxonomy" id="452084"/>
    <lineage>
        <taxon>Bacteria</taxon>
        <taxon>Pseudomonadati</taxon>
        <taxon>Bacteroidota</taxon>
        <taxon>Flavobacteriia</taxon>
        <taxon>Flavobacteriales</taxon>
        <taxon>Weeksellaceae</taxon>
        <taxon>Chryseobacterium group</taxon>
        <taxon>Chryseobacterium</taxon>
    </lineage>
</organism>
<feature type="domain" description="Lumazine-binding" evidence="11">
    <location>
        <begin position="1"/>
        <end position="95"/>
    </location>
</feature>
<dbReference type="AlphaFoldDB" id="A0A0Q3LT43"/>
<dbReference type="RefSeq" id="WP_050377584.1">
    <property type="nucleotide sequence ID" value="NZ_LLYZ01000004.1"/>
</dbReference>
<comment type="caution">
    <text evidence="12">The sequence shown here is derived from an EMBL/GenBank/DDBJ whole genome shotgun (WGS) entry which is preliminary data.</text>
</comment>
<dbReference type="OrthoDB" id="9788537at2"/>
<evidence type="ECO:0000259" key="11">
    <source>
        <dbReference type="PROSITE" id="PS51177"/>
    </source>
</evidence>
<gene>
    <name evidence="12" type="ORF">AR438_05975</name>
</gene>
<dbReference type="STRING" id="452084.AR438_05975"/>
<dbReference type="PROSITE" id="PS51177">
    <property type="entry name" value="LUMAZINE_BIND"/>
    <property type="match status" value="2"/>
</dbReference>
<comment type="function">
    <text evidence="2">Catalyzes the dismutation of two molecules of 6,7-dimethyl-8-ribityllumazine, resulting in the formation of riboflavin and 5-amino-6-(D-ribitylamino)uracil.</text>
</comment>
<dbReference type="GO" id="GO:0009231">
    <property type="term" value="P:riboflavin biosynthetic process"/>
    <property type="evidence" value="ECO:0007669"/>
    <property type="project" value="UniProtKB-KW"/>
</dbReference>
<dbReference type="PANTHER" id="PTHR21098">
    <property type="entry name" value="RIBOFLAVIN SYNTHASE ALPHA CHAIN"/>
    <property type="match status" value="1"/>
</dbReference>
<dbReference type="CDD" id="cd00402">
    <property type="entry name" value="Riboflavin_synthase_like"/>
    <property type="match status" value="1"/>
</dbReference>
<dbReference type="Gene3D" id="2.40.30.20">
    <property type="match status" value="2"/>
</dbReference>
<dbReference type="GO" id="GO:0004746">
    <property type="term" value="F:riboflavin synthase activity"/>
    <property type="evidence" value="ECO:0007669"/>
    <property type="project" value="UniProtKB-UniRule"/>
</dbReference>
<dbReference type="InterPro" id="IPR001783">
    <property type="entry name" value="Lumazine-bd"/>
</dbReference>
<evidence type="ECO:0000256" key="6">
    <source>
        <dbReference type="ARBA" id="ARBA00022619"/>
    </source>
</evidence>
<evidence type="ECO:0000256" key="2">
    <source>
        <dbReference type="ARBA" id="ARBA00002803"/>
    </source>
</evidence>
<feature type="repeat" description="Lumazine-binding" evidence="10">
    <location>
        <begin position="1"/>
        <end position="95"/>
    </location>
</feature>
<evidence type="ECO:0000256" key="4">
    <source>
        <dbReference type="ARBA" id="ARBA00012827"/>
    </source>
</evidence>
<dbReference type="PANTHER" id="PTHR21098:SF12">
    <property type="entry name" value="RIBOFLAVIN SYNTHASE"/>
    <property type="match status" value="1"/>
</dbReference>
<dbReference type="SUPFAM" id="SSF63380">
    <property type="entry name" value="Riboflavin synthase domain-like"/>
    <property type="match status" value="2"/>
</dbReference>
<dbReference type="Proteomes" id="UP000051682">
    <property type="component" value="Unassembled WGS sequence"/>
</dbReference>
<reference evidence="12 13" key="1">
    <citation type="submission" date="2015-10" db="EMBL/GenBank/DDBJ databases">
        <title>Chryseobacterium aquaticum genome.</title>
        <authorList>
            <person name="Newman J.D."/>
            <person name="Ferguson M.B."/>
            <person name="Miller J.R."/>
        </authorList>
    </citation>
    <scope>NUCLEOTIDE SEQUENCE [LARGE SCALE GENOMIC DNA]</scope>
    <source>
        <strain evidence="12 13">KCTC 12483</strain>
    </source>
</reference>
<evidence type="ECO:0000256" key="9">
    <source>
        <dbReference type="NCBIfam" id="TIGR00187"/>
    </source>
</evidence>
<keyword evidence="6" id="KW-0686">Riboflavin biosynthesis</keyword>
<keyword evidence="13" id="KW-1185">Reference proteome</keyword>
<dbReference type="Pfam" id="PF00677">
    <property type="entry name" value="Lum_binding"/>
    <property type="match status" value="2"/>
</dbReference>
<evidence type="ECO:0000256" key="8">
    <source>
        <dbReference type="ARBA" id="ARBA00022737"/>
    </source>
</evidence>
<keyword evidence="7" id="KW-0808">Transferase</keyword>
<evidence type="ECO:0000256" key="7">
    <source>
        <dbReference type="ARBA" id="ARBA00022679"/>
    </source>
</evidence>
<sequence length="199" mass="21898">MFTGIIEAVGVIEKIEENGSNINFTLSCPFTHELKIDQSLAHNGCCLTVVEISGSQYVVTAINETLVKTNLGKWQVGSVVNLERCMMMNGRLDGHIVQGHVDHTGEIIGIENKDGSYFVTVQYNSEGGFVTVPQGSITVNGISLTVAQSGDFQFSVAIIPYTWEFTNMKNVKIGDKVNLEFDIVGKYIAKLINRQNDIY</sequence>
<evidence type="ECO:0000256" key="3">
    <source>
        <dbReference type="ARBA" id="ARBA00004887"/>
    </source>
</evidence>
<name>A0A0Q3LT43_9FLAO</name>
<evidence type="ECO:0000256" key="5">
    <source>
        <dbReference type="ARBA" id="ARBA00013950"/>
    </source>
</evidence>
<keyword evidence="8" id="KW-0677">Repeat</keyword>
<comment type="pathway">
    <text evidence="3">Cofactor biosynthesis; riboflavin biosynthesis; riboflavin from 2-hydroxy-3-oxobutyl phosphate and 5-amino-6-(D-ribitylamino)uracil: step 2/2.</text>
</comment>
<evidence type="ECO:0000313" key="13">
    <source>
        <dbReference type="Proteomes" id="UP000051682"/>
    </source>
</evidence>
<evidence type="ECO:0000313" key="12">
    <source>
        <dbReference type="EMBL" id="KQK26465.1"/>
    </source>
</evidence>
<dbReference type="InterPro" id="IPR017938">
    <property type="entry name" value="Riboflavin_synthase-like_b-brl"/>
</dbReference>
<evidence type="ECO:0000256" key="1">
    <source>
        <dbReference type="ARBA" id="ARBA00000968"/>
    </source>
</evidence>
<dbReference type="InterPro" id="IPR026017">
    <property type="entry name" value="Lumazine-bd_dom"/>
</dbReference>
<dbReference type="EC" id="2.5.1.9" evidence="4 9"/>
<evidence type="ECO:0000256" key="10">
    <source>
        <dbReference type="PROSITE-ProRule" id="PRU00524"/>
    </source>
</evidence>